<comment type="caution">
    <text evidence="3">The sequence shown here is derived from an EMBL/GenBank/DDBJ whole genome shotgun (WGS) entry which is preliminary data.</text>
</comment>
<dbReference type="AlphaFoldDB" id="A0A841DES2"/>
<accession>A0A841DES2</accession>
<dbReference type="CDD" id="cd04301">
    <property type="entry name" value="NAT_SF"/>
    <property type="match status" value="1"/>
</dbReference>
<feature type="domain" description="N-acetyltransferase" evidence="2">
    <location>
        <begin position="4"/>
        <end position="153"/>
    </location>
</feature>
<keyword evidence="3" id="KW-0808">Transferase</keyword>
<dbReference type="PANTHER" id="PTHR37817:SF1">
    <property type="entry name" value="N-ACETYLTRANSFERASE EIS"/>
    <property type="match status" value="1"/>
</dbReference>
<dbReference type="InterPro" id="IPR000182">
    <property type="entry name" value="GNAT_dom"/>
</dbReference>
<sequence>MTGLRVVDVVAEQLDAVWEVRIRSFGPGGDREEWQKNARPFLDDGRLLGVVDGDRLVAAARIWPFEQWWHGRRVPMGGVAGVVVAPEYRGRGVGSLLMRGVLDRCADKGYPLTALYPATTVLYRHLGYEFAGNRYKFSFEAADLRTLGGKNVPVRKATKADAQLLIDLAGQAHAARRSSGPLIWPLSEIESWLDDEDNFAYVADDGFVVYNWSDGNLAVDELIAGSEETARALWATVGSGASIAKSVQAFCAPFDPIHLMAEHEAEADTRINRWMLRLVDAPAAIAGRGFPAGVTAELGLRIDDPELPKNAGDWQLSVTNGTGRLAPAESTSSTATTESTPTSAGAGGAVGAGGAGGAGGAVGAAPRAPGDAVRLGPRGLAALYAGTPMATLRAAGLAAGGVPVAEGADSGAVDAVLDAVFGGSEPYVLDYF</sequence>
<dbReference type="Pfam" id="PF13530">
    <property type="entry name" value="SCP2_2"/>
    <property type="match status" value="1"/>
</dbReference>
<keyword evidence="4" id="KW-1185">Reference proteome</keyword>
<dbReference type="EMBL" id="JACHNF010000001">
    <property type="protein sequence ID" value="MBB5977594.1"/>
    <property type="molecule type" value="Genomic_DNA"/>
</dbReference>
<dbReference type="InterPro" id="IPR036527">
    <property type="entry name" value="SCP2_sterol-bd_dom_sf"/>
</dbReference>
<dbReference type="InterPro" id="IPR041380">
    <property type="entry name" value="Acetyltransf_17"/>
</dbReference>
<evidence type="ECO:0000313" key="3">
    <source>
        <dbReference type="EMBL" id="MBB5977594.1"/>
    </source>
</evidence>
<dbReference type="SUPFAM" id="SSF55718">
    <property type="entry name" value="SCP-like"/>
    <property type="match status" value="1"/>
</dbReference>
<dbReference type="GO" id="GO:0030649">
    <property type="term" value="P:aminoglycoside antibiotic catabolic process"/>
    <property type="evidence" value="ECO:0007669"/>
    <property type="project" value="TreeGrafter"/>
</dbReference>
<feature type="compositionally biased region" description="Low complexity" evidence="1">
    <location>
        <begin position="326"/>
        <end position="344"/>
    </location>
</feature>
<dbReference type="PROSITE" id="PS51186">
    <property type="entry name" value="GNAT"/>
    <property type="match status" value="1"/>
</dbReference>
<dbReference type="GO" id="GO:0034069">
    <property type="term" value="F:aminoglycoside N-acetyltransferase activity"/>
    <property type="evidence" value="ECO:0007669"/>
    <property type="project" value="TreeGrafter"/>
</dbReference>
<evidence type="ECO:0000313" key="4">
    <source>
        <dbReference type="Proteomes" id="UP000558997"/>
    </source>
</evidence>
<dbReference type="RefSeq" id="WP_337905630.1">
    <property type="nucleotide sequence ID" value="NZ_BAAAVN010000010.1"/>
</dbReference>
<gene>
    <name evidence="3" type="ORF">HDA44_000935</name>
</gene>
<dbReference type="Pfam" id="PF17668">
    <property type="entry name" value="Acetyltransf_17"/>
    <property type="match status" value="1"/>
</dbReference>
<dbReference type="Gene3D" id="3.30.1050.10">
    <property type="entry name" value="SCP2 sterol-binding domain"/>
    <property type="match status" value="1"/>
</dbReference>
<proteinExistence type="predicted"/>
<name>A0A841DES2_9ACTN</name>
<organism evidence="3 4">
    <name type="scientific">Kribbella solani</name>
    <dbReference type="NCBI Taxonomy" id="236067"/>
    <lineage>
        <taxon>Bacteria</taxon>
        <taxon>Bacillati</taxon>
        <taxon>Actinomycetota</taxon>
        <taxon>Actinomycetes</taxon>
        <taxon>Propionibacteriales</taxon>
        <taxon>Kribbellaceae</taxon>
        <taxon>Kribbella</taxon>
    </lineage>
</organism>
<dbReference type="PANTHER" id="PTHR37817">
    <property type="entry name" value="N-ACETYLTRANSFERASE EIS"/>
    <property type="match status" value="1"/>
</dbReference>
<dbReference type="Gene3D" id="3.40.630.30">
    <property type="match status" value="2"/>
</dbReference>
<dbReference type="Pfam" id="PF13527">
    <property type="entry name" value="Acetyltransf_9"/>
    <property type="match status" value="1"/>
</dbReference>
<dbReference type="SUPFAM" id="SSF55729">
    <property type="entry name" value="Acyl-CoA N-acyltransferases (Nat)"/>
    <property type="match status" value="1"/>
</dbReference>
<reference evidence="3 4" key="1">
    <citation type="submission" date="2020-08" db="EMBL/GenBank/DDBJ databases">
        <title>Sequencing the genomes of 1000 actinobacteria strains.</title>
        <authorList>
            <person name="Klenk H.-P."/>
        </authorList>
    </citation>
    <scope>NUCLEOTIDE SEQUENCE [LARGE SCALE GENOMIC DNA]</scope>
    <source>
        <strain evidence="3 4">DSM 17294</strain>
    </source>
</reference>
<evidence type="ECO:0000259" key="2">
    <source>
        <dbReference type="PROSITE" id="PS51186"/>
    </source>
</evidence>
<evidence type="ECO:0000256" key="1">
    <source>
        <dbReference type="SAM" id="MobiDB-lite"/>
    </source>
</evidence>
<dbReference type="InterPro" id="IPR016181">
    <property type="entry name" value="Acyl_CoA_acyltransferase"/>
</dbReference>
<dbReference type="Proteomes" id="UP000558997">
    <property type="component" value="Unassembled WGS sequence"/>
</dbReference>
<protein>
    <submittedName>
        <fullName evidence="3">Putative acetyltransferase</fullName>
    </submittedName>
</protein>
<feature type="region of interest" description="Disordered" evidence="1">
    <location>
        <begin position="318"/>
        <end position="349"/>
    </location>
</feature>
<dbReference type="InterPro" id="IPR051554">
    <property type="entry name" value="Acetyltransferase_Eis"/>
</dbReference>
<dbReference type="InterPro" id="IPR025559">
    <property type="entry name" value="Eis_dom"/>
</dbReference>